<proteinExistence type="inferred from homology"/>
<evidence type="ECO:0000313" key="16">
    <source>
        <dbReference type="Proteomes" id="UP000216035"/>
    </source>
</evidence>
<evidence type="ECO:0000256" key="2">
    <source>
        <dbReference type="ARBA" id="ARBA00004870"/>
    </source>
</evidence>
<organism evidence="15 16">
    <name type="scientific">Flavobacterium aurantiibacter</name>
    <dbReference type="NCBI Taxonomy" id="2023067"/>
    <lineage>
        <taxon>Bacteria</taxon>
        <taxon>Pseudomonadati</taxon>
        <taxon>Bacteroidota</taxon>
        <taxon>Flavobacteriia</taxon>
        <taxon>Flavobacteriales</taxon>
        <taxon>Flavobacteriaceae</taxon>
        <taxon>Flavobacterium</taxon>
    </lineage>
</organism>
<dbReference type="HAMAP" id="MF_00409">
    <property type="entry name" value="LpxK"/>
    <property type="match status" value="1"/>
</dbReference>
<dbReference type="Proteomes" id="UP000216035">
    <property type="component" value="Unassembled WGS sequence"/>
</dbReference>
<evidence type="ECO:0000313" key="15">
    <source>
        <dbReference type="EMBL" id="OYQ38636.1"/>
    </source>
</evidence>
<name>A0A255ZAZ7_9FLAO</name>
<dbReference type="GO" id="GO:0009029">
    <property type="term" value="F:lipid-A 4'-kinase activity"/>
    <property type="evidence" value="ECO:0007669"/>
    <property type="project" value="UniProtKB-UniRule"/>
</dbReference>
<comment type="pathway">
    <text evidence="2 13">Glycolipid biosynthesis; lipid IV(A) biosynthesis; lipid IV(A) from (3R)-3-hydroxytetradecanoyl-[acyl-carrier-protein] and UDP-N-acetyl-alpha-D-glucosamine: step 6/6.</text>
</comment>
<dbReference type="EMBL" id="NOXX01000226">
    <property type="protein sequence ID" value="OYQ38636.1"/>
    <property type="molecule type" value="Genomic_DNA"/>
</dbReference>
<keyword evidence="8 13" id="KW-0547">Nucleotide-binding</keyword>
<dbReference type="NCBIfam" id="TIGR00682">
    <property type="entry name" value="lpxK"/>
    <property type="match status" value="1"/>
</dbReference>
<reference evidence="15 16" key="1">
    <citation type="submission" date="2017-07" db="EMBL/GenBank/DDBJ databases">
        <title>Flavobacterium cyanobacteriorum sp. nov., isolated from cyanobacterial aggregates in a eutrophic lake.</title>
        <authorList>
            <person name="Cai H."/>
        </authorList>
    </citation>
    <scope>NUCLEOTIDE SEQUENCE [LARGE SCALE GENOMIC DNA]</scope>
    <source>
        <strain evidence="15 16">TH167</strain>
    </source>
</reference>
<dbReference type="GO" id="GO:0005886">
    <property type="term" value="C:plasma membrane"/>
    <property type="evidence" value="ECO:0007669"/>
    <property type="project" value="TreeGrafter"/>
</dbReference>
<feature type="binding site" evidence="13">
    <location>
        <begin position="47"/>
        <end position="54"/>
    </location>
    <ligand>
        <name>ATP</name>
        <dbReference type="ChEBI" id="CHEBI:30616"/>
    </ligand>
</feature>
<comment type="function">
    <text evidence="1 13">Transfers the gamma-phosphate of ATP to the 4'-position of a tetraacyldisaccharide 1-phosphate intermediate (termed DS-1-P) to form tetraacyldisaccharide 1,4'-bis-phosphate (lipid IVA).</text>
</comment>
<dbReference type="PANTHER" id="PTHR42724">
    <property type="entry name" value="TETRAACYLDISACCHARIDE 4'-KINASE"/>
    <property type="match status" value="1"/>
</dbReference>
<evidence type="ECO:0000256" key="3">
    <source>
        <dbReference type="ARBA" id="ARBA00012071"/>
    </source>
</evidence>
<dbReference type="AlphaFoldDB" id="A0A255ZAZ7"/>
<dbReference type="EC" id="2.7.1.130" evidence="3 13"/>
<feature type="transmembrane region" description="Helical" evidence="14">
    <location>
        <begin position="6"/>
        <end position="25"/>
    </location>
</feature>
<dbReference type="GO" id="GO:0009244">
    <property type="term" value="P:lipopolysaccharide core region biosynthetic process"/>
    <property type="evidence" value="ECO:0007669"/>
    <property type="project" value="TreeGrafter"/>
</dbReference>
<dbReference type="InterPro" id="IPR027417">
    <property type="entry name" value="P-loop_NTPase"/>
</dbReference>
<dbReference type="GO" id="GO:0009245">
    <property type="term" value="P:lipid A biosynthetic process"/>
    <property type="evidence" value="ECO:0007669"/>
    <property type="project" value="UniProtKB-UniRule"/>
</dbReference>
<keyword evidence="5 13" id="KW-0444">Lipid biosynthesis</keyword>
<dbReference type="UniPathway" id="UPA00359">
    <property type="reaction ID" value="UER00482"/>
</dbReference>
<evidence type="ECO:0000256" key="4">
    <source>
        <dbReference type="ARBA" id="ARBA00016436"/>
    </source>
</evidence>
<evidence type="ECO:0000256" key="6">
    <source>
        <dbReference type="ARBA" id="ARBA00022556"/>
    </source>
</evidence>
<dbReference type="SUPFAM" id="SSF52540">
    <property type="entry name" value="P-loop containing nucleoside triphosphate hydrolases"/>
    <property type="match status" value="1"/>
</dbReference>
<keyword evidence="11 13" id="KW-0443">Lipid metabolism</keyword>
<gene>
    <name evidence="13 15" type="primary">lpxK</name>
    <name evidence="15" type="ORF">CHX27_14575</name>
</gene>
<evidence type="ECO:0000256" key="7">
    <source>
        <dbReference type="ARBA" id="ARBA00022679"/>
    </source>
</evidence>
<dbReference type="Pfam" id="PF02606">
    <property type="entry name" value="LpxK"/>
    <property type="match status" value="1"/>
</dbReference>
<comment type="similarity">
    <text evidence="13">Belongs to the LpxK family.</text>
</comment>
<evidence type="ECO:0000256" key="5">
    <source>
        <dbReference type="ARBA" id="ARBA00022516"/>
    </source>
</evidence>
<protein>
    <recommendedName>
        <fullName evidence="4 13">Tetraacyldisaccharide 4'-kinase</fullName>
        <ecNumber evidence="3 13">2.7.1.130</ecNumber>
    </recommendedName>
    <alternativeName>
        <fullName evidence="12 13">Lipid A 4'-kinase</fullName>
    </alternativeName>
</protein>
<dbReference type="OrthoDB" id="9766423at2"/>
<accession>A0A255ZAZ7</accession>
<keyword evidence="14" id="KW-0472">Membrane</keyword>
<evidence type="ECO:0000256" key="1">
    <source>
        <dbReference type="ARBA" id="ARBA00002274"/>
    </source>
</evidence>
<evidence type="ECO:0000256" key="8">
    <source>
        <dbReference type="ARBA" id="ARBA00022741"/>
    </source>
</evidence>
<dbReference type="PANTHER" id="PTHR42724:SF1">
    <property type="entry name" value="TETRAACYLDISACCHARIDE 4'-KINASE, MITOCHONDRIAL-RELATED"/>
    <property type="match status" value="1"/>
</dbReference>
<evidence type="ECO:0000256" key="12">
    <source>
        <dbReference type="ARBA" id="ARBA00029757"/>
    </source>
</evidence>
<keyword evidence="9 13" id="KW-0418">Kinase</keyword>
<keyword evidence="14" id="KW-0812">Transmembrane</keyword>
<dbReference type="GO" id="GO:0005524">
    <property type="term" value="F:ATP binding"/>
    <property type="evidence" value="ECO:0007669"/>
    <property type="project" value="UniProtKB-UniRule"/>
</dbReference>
<evidence type="ECO:0000256" key="13">
    <source>
        <dbReference type="HAMAP-Rule" id="MF_00409"/>
    </source>
</evidence>
<keyword evidence="6 13" id="KW-0441">Lipid A biosynthesis</keyword>
<keyword evidence="14" id="KW-1133">Transmembrane helix</keyword>
<comment type="catalytic activity">
    <reaction evidence="13">
        <text>a lipid A disaccharide + ATP = a lipid IVA + ADP + H(+)</text>
        <dbReference type="Rhea" id="RHEA:67840"/>
        <dbReference type="ChEBI" id="CHEBI:15378"/>
        <dbReference type="ChEBI" id="CHEBI:30616"/>
        <dbReference type="ChEBI" id="CHEBI:176343"/>
        <dbReference type="ChEBI" id="CHEBI:176425"/>
        <dbReference type="ChEBI" id="CHEBI:456216"/>
        <dbReference type="EC" id="2.7.1.130"/>
    </reaction>
</comment>
<keyword evidence="10 13" id="KW-0067">ATP-binding</keyword>
<evidence type="ECO:0000256" key="9">
    <source>
        <dbReference type="ARBA" id="ARBA00022777"/>
    </source>
</evidence>
<sequence>MKFLRFLLFPFAVIYGWITAVRNLLFDFQLLRGKTFDVPVISVGNLSVGGTGKTPHVEYLIRTLSASHRVAVLSRGYKRKSQGFVLASANSTVADLGDEPFQYHRKFPQIQVAVDANRRRGIELLSRSSFQPEIILLDDAFQHRYVKPDVQILLSTFEQPFFSDFLLPTGNLREYRSGAKRADLIVITKCPPDLNAQVLASYVSEIKRYSKAEVFFSTVGYAEQTEGDFQLKTSELPQLKKAIFTGIAQPNPFVAQILNPTDAVFEFADHHDLTESERAMIQKSADLVVTTEKDYVRVKSVWEKPGLCYLPIQVQFVDEANFLAAFERKFTKCAAILRKRS</sequence>
<comment type="caution">
    <text evidence="15">The sequence shown here is derived from an EMBL/GenBank/DDBJ whole genome shotgun (WGS) entry which is preliminary data.</text>
</comment>
<keyword evidence="16" id="KW-1185">Reference proteome</keyword>
<evidence type="ECO:0000256" key="14">
    <source>
        <dbReference type="SAM" id="Phobius"/>
    </source>
</evidence>
<evidence type="ECO:0000256" key="10">
    <source>
        <dbReference type="ARBA" id="ARBA00022840"/>
    </source>
</evidence>
<keyword evidence="7 13" id="KW-0808">Transferase</keyword>
<dbReference type="InterPro" id="IPR003758">
    <property type="entry name" value="LpxK"/>
</dbReference>
<evidence type="ECO:0000256" key="11">
    <source>
        <dbReference type="ARBA" id="ARBA00023098"/>
    </source>
</evidence>